<protein>
    <submittedName>
        <fullName evidence="6">Tissue factor pathway inhibitor 2-like protein</fullName>
    </submittedName>
</protein>
<evidence type="ECO:0000256" key="1">
    <source>
        <dbReference type="ARBA" id="ARBA00022690"/>
    </source>
</evidence>
<evidence type="ECO:0000313" key="7">
    <source>
        <dbReference type="Proteomes" id="UP000288716"/>
    </source>
</evidence>
<dbReference type="SUPFAM" id="SSF57362">
    <property type="entry name" value="BPTI-like"/>
    <property type="match status" value="1"/>
</dbReference>
<dbReference type="EMBL" id="NCKV01037503">
    <property type="protein sequence ID" value="RWS18585.1"/>
    <property type="molecule type" value="Genomic_DNA"/>
</dbReference>
<dbReference type="InterPro" id="IPR036880">
    <property type="entry name" value="Kunitz_BPTI_sf"/>
</dbReference>
<dbReference type="InterPro" id="IPR002223">
    <property type="entry name" value="Kunitz_BPTI"/>
</dbReference>
<dbReference type="PROSITE" id="PS50279">
    <property type="entry name" value="BPTI_KUNITZ_2"/>
    <property type="match status" value="1"/>
</dbReference>
<reference evidence="6 7" key="1">
    <citation type="journal article" date="2018" name="Gigascience">
        <title>Genomes of trombidid mites reveal novel predicted allergens and laterally-transferred genes associated with secondary metabolism.</title>
        <authorList>
            <person name="Dong X."/>
            <person name="Chaisiri K."/>
            <person name="Xia D."/>
            <person name="Armstrong S.D."/>
            <person name="Fang Y."/>
            <person name="Donnelly M.J."/>
            <person name="Kadowaki T."/>
            <person name="McGarry J.W."/>
            <person name="Darby A.C."/>
            <person name="Makepeace B.L."/>
        </authorList>
    </citation>
    <scope>NUCLEOTIDE SEQUENCE [LARGE SCALE GENOMIC DNA]</scope>
    <source>
        <strain evidence="6">UoL-UT</strain>
    </source>
</reference>
<dbReference type="VEuPathDB" id="VectorBase:LDEU013455"/>
<comment type="caution">
    <text evidence="6">The sequence shown here is derived from an EMBL/GenBank/DDBJ whole genome shotgun (WGS) entry which is preliminary data.</text>
</comment>
<dbReference type="Proteomes" id="UP000288716">
    <property type="component" value="Unassembled WGS sequence"/>
</dbReference>
<name>A0A443RTR3_9ACAR</name>
<dbReference type="PANTHER" id="PTHR10083">
    <property type="entry name" value="KUNITZ-TYPE PROTEASE INHIBITOR-RELATED"/>
    <property type="match status" value="1"/>
</dbReference>
<proteinExistence type="predicted"/>
<feature type="signal peptide" evidence="4">
    <location>
        <begin position="1"/>
        <end position="19"/>
    </location>
</feature>
<keyword evidence="3" id="KW-1015">Disulfide bond</keyword>
<dbReference type="OrthoDB" id="4473401at2759"/>
<keyword evidence="2" id="KW-0722">Serine protease inhibitor</keyword>
<keyword evidence="7" id="KW-1185">Reference proteome</keyword>
<dbReference type="SMART" id="SM00131">
    <property type="entry name" value="KU"/>
    <property type="match status" value="1"/>
</dbReference>
<evidence type="ECO:0000259" key="5">
    <source>
        <dbReference type="PROSITE" id="PS50279"/>
    </source>
</evidence>
<keyword evidence="1" id="KW-0646">Protease inhibitor</keyword>
<keyword evidence="4" id="KW-0732">Signal</keyword>
<dbReference type="PANTHER" id="PTHR10083:SF374">
    <property type="entry name" value="BPTI_KUNITZ INHIBITOR DOMAIN-CONTAINING PROTEIN"/>
    <property type="match status" value="1"/>
</dbReference>
<evidence type="ECO:0000313" key="6">
    <source>
        <dbReference type="EMBL" id="RWS18585.1"/>
    </source>
</evidence>
<evidence type="ECO:0000256" key="2">
    <source>
        <dbReference type="ARBA" id="ARBA00022900"/>
    </source>
</evidence>
<dbReference type="GO" id="GO:0004867">
    <property type="term" value="F:serine-type endopeptidase inhibitor activity"/>
    <property type="evidence" value="ECO:0007669"/>
    <property type="project" value="UniProtKB-KW"/>
</dbReference>
<feature type="chain" id="PRO_5019378978" evidence="4">
    <location>
        <begin position="20"/>
        <end position="167"/>
    </location>
</feature>
<dbReference type="InterPro" id="IPR050098">
    <property type="entry name" value="TFPI/VKTCI-like"/>
</dbReference>
<dbReference type="GO" id="GO:0005615">
    <property type="term" value="C:extracellular space"/>
    <property type="evidence" value="ECO:0007669"/>
    <property type="project" value="TreeGrafter"/>
</dbReference>
<dbReference type="PROSITE" id="PS00280">
    <property type="entry name" value="BPTI_KUNITZ_1"/>
    <property type="match status" value="1"/>
</dbReference>
<feature type="domain" description="BPTI/Kunitz inhibitor" evidence="5">
    <location>
        <begin position="37"/>
        <end position="87"/>
    </location>
</feature>
<evidence type="ECO:0000256" key="4">
    <source>
        <dbReference type="SAM" id="SignalP"/>
    </source>
</evidence>
<dbReference type="Pfam" id="PF00014">
    <property type="entry name" value="Kunitz_BPTI"/>
    <property type="match status" value="1"/>
</dbReference>
<dbReference type="STRING" id="299467.A0A443RTR3"/>
<organism evidence="6 7">
    <name type="scientific">Leptotrombidium deliense</name>
    <dbReference type="NCBI Taxonomy" id="299467"/>
    <lineage>
        <taxon>Eukaryota</taxon>
        <taxon>Metazoa</taxon>
        <taxon>Ecdysozoa</taxon>
        <taxon>Arthropoda</taxon>
        <taxon>Chelicerata</taxon>
        <taxon>Arachnida</taxon>
        <taxon>Acari</taxon>
        <taxon>Acariformes</taxon>
        <taxon>Trombidiformes</taxon>
        <taxon>Prostigmata</taxon>
        <taxon>Anystina</taxon>
        <taxon>Parasitengona</taxon>
        <taxon>Trombiculoidea</taxon>
        <taxon>Trombiculidae</taxon>
        <taxon>Leptotrombidium</taxon>
    </lineage>
</organism>
<sequence length="167" mass="19245">MFRILNAFLFFLMFSICICEPLETVVHSYDLKIPIECYSPPDSGFCDRDIIRIYYDPESRTCKPFSFSGCGGNPNRFVSIINCYRICHPFGYRVNTARRKQRRSKLKSFVKNESFVSSETANVTKSNIALIPIEKYDKIHVIKSVHVLRRGFIAVPTNIIQNSTTTN</sequence>
<dbReference type="PRINTS" id="PR00759">
    <property type="entry name" value="BASICPTASE"/>
</dbReference>
<accession>A0A443RTR3</accession>
<dbReference type="AlphaFoldDB" id="A0A443RTR3"/>
<dbReference type="InterPro" id="IPR020901">
    <property type="entry name" value="Prtase_inh_Kunz-CS"/>
</dbReference>
<evidence type="ECO:0000256" key="3">
    <source>
        <dbReference type="ARBA" id="ARBA00023157"/>
    </source>
</evidence>
<dbReference type="Gene3D" id="4.10.410.10">
    <property type="entry name" value="Pancreatic trypsin inhibitor Kunitz domain"/>
    <property type="match status" value="1"/>
</dbReference>
<gene>
    <name evidence="6" type="ORF">B4U80_06219</name>
</gene>